<keyword evidence="4" id="KW-0597">Phosphoprotein</keyword>
<evidence type="ECO:0000256" key="19">
    <source>
        <dbReference type="ARBA" id="ARBA00078169"/>
    </source>
</evidence>
<dbReference type="KEGG" id="ava:Ava_1612"/>
<dbReference type="InterPro" id="IPR018201">
    <property type="entry name" value="Ketoacyl_synth_AS"/>
</dbReference>
<dbReference type="STRING" id="240292.Ava_1612"/>
<keyword evidence="24" id="KW-0413">Isomerase</keyword>
<evidence type="ECO:0000256" key="12">
    <source>
        <dbReference type="ARBA" id="ARBA00051971"/>
    </source>
</evidence>
<name>Q3MCQ1_TRIV2</name>
<keyword evidence="8" id="KW-0560">Oxidoreductase</keyword>
<evidence type="ECO:0000256" key="21">
    <source>
        <dbReference type="SAM" id="MobiDB-lite"/>
    </source>
</evidence>
<dbReference type="GO" id="GO:0034081">
    <property type="term" value="C:polyketide synthase complex"/>
    <property type="evidence" value="ECO:0007669"/>
    <property type="project" value="UniProtKB-ARBA"/>
</dbReference>
<evidence type="ECO:0000256" key="8">
    <source>
        <dbReference type="ARBA" id="ARBA00023002"/>
    </source>
</evidence>
<accession>Q3MCQ1</accession>
<dbReference type="CDD" id="cd00833">
    <property type="entry name" value="PKS"/>
    <property type="match status" value="1"/>
</dbReference>
<dbReference type="Gene3D" id="3.40.47.10">
    <property type="match status" value="1"/>
</dbReference>
<evidence type="ECO:0000259" key="23">
    <source>
        <dbReference type="PROSITE" id="PS52004"/>
    </source>
</evidence>
<evidence type="ECO:0000256" key="17">
    <source>
        <dbReference type="ARBA" id="ARBA00073623"/>
    </source>
</evidence>
<comment type="cofactor">
    <cofactor evidence="2">
        <name>pantetheine 4'-phosphate</name>
        <dbReference type="ChEBI" id="CHEBI:47942"/>
    </cofactor>
</comment>
<dbReference type="Pfam" id="PF02801">
    <property type="entry name" value="Ketoacyl-synt_C"/>
    <property type="match status" value="1"/>
</dbReference>
<dbReference type="EC" id="2.3.1.292" evidence="16"/>
<dbReference type="Gene3D" id="1.10.1200.10">
    <property type="entry name" value="ACP-like"/>
    <property type="match status" value="1"/>
</dbReference>
<keyword evidence="5 24" id="KW-0808">Transferase</keyword>
<keyword evidence="10" id="KW-0511">Multifunctional enzyme</keyword>
<dbReference type="SMART" id="SM00827">
    <property type="entry name" value="PKS_AT"/>
    <property type="match status" value="1"/>
</dbReference>
<dbReference type="Gene3D" id="3.30.70.3290">
    <property type="match status" value="1"/>
</dbReference>
<dbReference type="RefSeq" id="WP_011318425.1">
    <property type="nucleotide sequence ID" value="NC_007413.1"/>
</dbReference>
<evidence type="ECO:0000256" key="14">
    <source>
        <dbReference type="ARBA" id="ARBA00052745"/>
    </source>
</evidence>
<proteinExistence type="predicted"/>
<dbReference type="InterPro" id="IPR009081">
    <property type="entry name" value="PP-bd_ACP"/>
</dbReference>
<dbReference type="PROSITE" id="PS52004">
    <property type="entry name" value="KS3_2"/>
    <property type="match status" value="1"/>
</dbReference>
<dbReference type="GO" id="GO:0016853">
    <property type="term" value="F:isomerase activity"/>
    <property type="evidence" value="ECO:0007669"/>
    <property type="project" value="UniProtKB-KW"/>
</dbReference>
<dbReference type="FunFam" id="3.40.47.10:FF:000042">
    <property type="entry name" value="Polyketide synthase Pks13"/>
    <property type="match status" value="1"/>
</dbReference>
<dbReference type="SMART" id="SM00823">
    <property type="entry name" value="PKS_PP"/>
    <property type="match status" value="1"/>
</dbReference>
<comment type="catalytic activity">
    <reaction evidence="11">
        <text>17-(4-hydroxyphenyl)heptadecanoyl-[(phenol)carboxyphthiodiolenone synthase] + 2 (S)-methylmalonyl-CoA + 3 malonyl-CoA + 5 NADPH + 10 H(+) = C35-(phenol)carboxyphthiodiolenone-[(phenol)carboxyphthiodiolenone synthase] + 5 CO2 + 5 NADP(+) + 5 CoA + 2 H2O</text>
        <dbReference type="Rhea" id="RHEA:57756"/>
        <dbReference type="Rhea" id="RHEA-COMP:14272"/>
        <dbReference type="Rhea" id="RHEA-COMP:14989"/>
        <dbReference type="ChEBI" id="CHEBI:15377"/>
        <dbReference type="ChEBI" id="CHEBI:15378"/>
        <dbReference type="ChEBI" id="CHEBI:16526"/>
        <dbReference type="ChEBI" id="CHEBI:57287"/>
        <dbReference type="ChEBI" id="CHEBI:57327"/>
        <dbReference type="ChEBI" id="CHEBI:57384"/>
        <dbReference type="ChEBI" id="CHEBI:57783"/>
        <dbReference type="ChEBI" id="CHEBI:58349"/>
        <dbReference type="ChEBI" id="CHEBI:133300"/>
        <dbReference type="ChEBI" id="CHEBI:142259"/>
        <dbReference type="EC" id="2.3.1.292"/>
    </reaction>
</comment>
<feature type="domain" description="Ketosynthase family 3 (KS3)" evidence="23">
    <location>
        <begin position="14"/>
        <end position="441"/>
    </location>
</feature>
<dbReference type="GO" id="GO:0016491">
    <property type="term" value="F:oxidoreductase activity"/>
    <property type="evidence" value="ECO:0007669"/>
    <property type="project" value="UniProtKB-KW"/>
</dbReference>
<evidence type="ECO:0000256" key="1">
    <source>
        <dbReference type="ARBA" id="ARBA00001937"/>
    </source>
</evidence>
<feature type="compositionally biased region" description="Polar residues" evidence="21">
    <location>
        <begin position="1291"/>
        <end position="1305"/>
    </location>
</feature>
<dbReference type="PROSITE" id="PS00012">
    <property type="entry name" value="PHOSPHOPANTETHEINE"/>
    <property type="match status" value="1"/>
</dbReference>
<feature type="domain" description="Carrier" evidence="22">
    <location>
        <begin position="1333"/>
        <end position="1408"/>
    </location>
</feature>
<dbReference type="Pfam" id="PF00109">
    <property type="entry name" value="ketoacyl-synt"/>
    <property type="match status" value="1"/>
</dbReference>
<dbReference type="FunFam" id="1.10.1200.10:FF:000005">
    <property type="entry name" value="Nonribosomal peptide synthetase 1"/>
    <property type="match status" value="1"/>
</dbReference>
<keyword evidence="7" id="KW-0521">NADP</keyword>
<dbReference type="InterPro" id="IPR014031">
    <property type="entry name" value="Ketoacyl_synth_C"/>
</dbReference>
<dbReference type="eggNOG" id="COG3321">
    <property type="taxonomic scope" value="Bacteria"/>
</dbReference>
<evidence type="ECO:0000256" key="4">
    <source>
        <dbReference type="ARBA" id="ARBA00022553"/>
    </source>
</evidence>
<dbReference type="InterPro" id="IPR013217">
    <property type="entry name" value="Methyltransf_12"/>
</dbReference>
<evidence type="ECO:0000256" key="18">
    <source>
        <dbReference type="ARBA" id="ARBA00075053"/>
    </source>
</evidence>
<comment type="catalytic activity">
    <reaction evidence="14">
        <text>icosanoyl-[(phenol)carboxyphthiodiolenone synthase] + 2 (S)-methylmalonyl-CoA + 3 malonyl-CoA + 5 NADPH + 10 H(+) = C32-carboxyphthiodiolenone-[(phenol)carboxyphthiodiolenone synthase] + 5 CO2 + 5 NADP(+) + 5 CoA + 2 H2O</text>
        <dbReference type="Rhea" id="RHEA:57748"/>
        <dbReference type="Rhea" id="RHEA-COMP:14985"/>
        <dbReference type="Rhea" id="RHEA-COMP:14986"/>
        <dbReference type="ChEBI" id="CHEBI:15377"/>
        <dbReference type="ChEBI" id="CHEBI:15378"/>
        <dbReference type="ChEBI" id="CHEBI:16526"/>
        <dbReference type="ChEBI" id="CHEBI:57287"/>
        <dbReference type="ChEBI" id="CHEBI:57327"/>
        <dbReference type="ChEBI" id="CHEBI:57384"/>
        <dbReference type="ChEBI" id="CHEBI:57783"/>
        <dbReference type="ChEBI" id="CHEBI:58349"/>
        <dbReference type="ChEBI" id="CHEBI:87848"/>
        <dbReference type="ChEBI" id="CHEBI:142236"/>
        <dbReference type="EC" id="2.3.1.292"/>
    </reaction>
</comment>
<dbReference type="Pfam" id="PF00698">
    <property type="entry name" value="Acyl_transf_1"/>
    <property type="match status" value="1"/>
</dbReference>
<dbReference type="SUPFAM" id="SSF55048">
    <property type="entry name" value="Probable ACP-binding domain of malonyl-CoA ACP transacylase"/>
    <property type="match status" value="1"/>
</dbReference>
<dbReference type="PROSITE" id="PS00606">
    <property type="entry name" value="KS3_1"/>
    <property type="match status" value="1"/>
</dbReference>
<evidence type="ECO:0000256" key="20">
    <source>
        <dbReference type="ARBA" id="ARBA00084020"/>
    </source>
</evidence>
<evidence type="ECO:0000256" key="7">
    <source>
        <dbReference type="ARBA" id="ARBA00022857"/>
    </source>
</evidence>
<dbReference type="SMART" id="SM00825">
    <property type="entry name" value="PKS_KS"/>
    <property type="match status" value="1"/>
</dbReference>
<evidence type="ECO:0000313" key="24">
    <source>
        <dbReference type="EMBL" id="ABA21235.1"/>
    </source>
</evidence>
<organism evidence="24 25">
    <name type="scientific">Trichormus variabilis (strain ATCC 29413 / PCC 7937)</name>
    <name type="common">Anabaena variabilis</name>
    <dbReference type="NCBI Taxonomy" id="240292"/>
    <lineage>
        <taxon>Bacteria</taxon>
        <taxon>Bacillati</taxon>
        <taxon>Cyanobacteriota</taxon>
        <taxon>Cyanophyceae</taxon>
        <taxon>Nostocales</taxon>
        <taxon>Nostocaceae</taxon>
        <taxon>Trichormus</taxon>
    </lineage>
</organism>
<dbReference type="InterPro" id="IPR014030">
    <property type="entry name" value="Ketoacyl_synth_N"/>
</dbReference>
<evidence type="ECO:0000256" key="6">
    <source>
        <dbReference type="ARBA" id="ARBA00022832"/>
    </source>
</evidence>
<dbReference type="SUPFAM" id="SSF53901">
    <property type="entry name" value="Thiolase-like"/>
    <property type="match status" value="1"/>
</dbReference>
<dbReference type="SUPFAM" id="SSF47336">
    <property type="entry name" value="ACP-like"/>
    <property type="match status" value="1"/>
</dbReference>
<comment type="catalytic activity">
    <reaction evidence="12">
        <text>19-(4-hydroxyphenyl)nonadecanoyl-[(phenol)carboxyphthiodiolenone synthase] + 2 (S)-methylmalonyl-CoA + 3 malonyl-CoA + 5 NADPH + 10 H(+) = C37-(phenol)carboxyphthiodiolenone-[(phenol)carboxyphthiodiolenone synthase] + 5 CO2 + 5 NADP(+) + 5 CoA + 2 H2O</text>
        <dbReference type="Rhea" id="RHEA:57760"/>
        <dbReference type="Rhea" id="RHEA-COMP:14273"/>
        <dbReference type="Rhea" id="RHEA-COMP:14990"/>
        <dbReference type="ChEBI" id="CHEBI:15377"/>
        <dbReference type="ChEBI" id="CHEBI:15378"/>
        <dbReference type="ChEBI" id="CHEBI:16526"/>
        <dbReference type="ChEBI" id="CHEBI:57287"/>
        <dbReference type="ChEBI" id="CHEBI:57327"/>
        <dbReference type="ChEBI" id="CHEBI:57384"/>
        <dbReference type="ChEBI" id="CHEBI:57783"/>
        <dbReference type="ChEBI" id="CHEBI:58349"/>
        <dbReference type="ChEBI" id="CHEBI:133301"/>
        <dbReference type="ChEBI" id="CHEBI:142260"/>
        <dbReference type="EC" id="2.3.1.292"/>
    </reaction>
</comment>
<keyword evidence="9" id="KW-0443">Lipid metabolism</keyword>
<evidence type="ECO:0000256" key="15">
    <source>
        <dbReference type="ARBA" id="ARBA00058455"/>
    </source>
</evidence>
<dbReference type="SUPFAM" id="SSF53335">
    <property type="entry name" value="S-adenosyl-L-methionine-dependent methyltransferases"/>
    <property type="match status" value="1"/>
</dbReference>
<dbReference type="HOGENOM" id="CLU_000022_35_4_3"/>
<comment type="function">
    <text evidence="15">Part of the PpsABCDE complex involved in the biosynthesis of the lipid core common to phthiocerols and phenolphthiocerols by successive additions of malonyl-CoA or methylmalonyl-CoA extender units. PpsA can accept as substrate the activated forms of either icosanoyl (C20), docosanoyl (C22) or lignoceroyl (C24) groups from FadD26, or a (4-hydroxyphenyl)-C17 or (4-hydroxyphenyl)-C19 fatty acyl from FadD29. PpsA initiates the biosynthesis and extends its substrate using a malonyl-CoA extender unit. The PpsB and PpsC proteins add the second and third malonyl-CoA extender units. PpsD adds an (R)-methylmalonyl unit and PpsE adds a second (R)-methylmalonyl unit. The incorporation of the methylmalonyl units results in formation of two branched methyl groups in the elongated product.</text>
</comment>
<dbReference type="GeneID" id="70298307"/>
<evidence type="ECO:0000256" key="11">
    <source>
        <dbReference type="ARBA" id="ARBA00050973"/>
    </source>
</evidence>
<evidence type="ECO:0000313" key="25">
    <source>
        <dbReference type="Proteomes" id="UP000002533"/>
    </source>
</evidence>
<dbReference type="Pfam" id="PF08242">
    <property type="entry name" value="Methyltransf_12"/>
    <property type="match status" value="1"/>
</dbReference>
<feature type="region of interest" description="Disordered" evidence="21">
    <location>
        <begin position="1291"/>
        <end position="1311"/>
    </location>
</feature>
<protein>
    <recommendedName>
        <fullName evidence="17">Phenolphthiocerol/phthiocerol polyketide synthase subunit E</fullName>
        <ecNumber evidence="16">2.3.1.292</ecNumber>
    </recommendedName>
    <alternativeName>
        <fullName evidence="19">(Phenol)carboxyphthiodiolenone synthase subunit E</fullName>
    </alternativeName>
    <alternativeName>
        <fullName evidence="20">Beta-ketoacyl-acyl-carrier-protein synthase I</fullName>
    </alternativeName>
    <alternativeName>
        <fullName evidence="18">Phthiocerol synthesis polyketide synthase type I PpsE</fullName>
    </alternativeName>
</protein>
<comment type="catalytic activity">
    <reaction evidence="13">
        <text>docosanoyl-[(phenol)carboxyphthiodiolenone synthase] + 2 (S)-methylmalonyl-CoA + 3 malonyl-CoA + 5 NADPH + 10 H(+) = C34-carboxyphthiodiolenone-[(phenol)carboxyphthiodiolenone synthase] + 5 CO2 + 5 NADP(+) + 5 CoA + 2 H2O</text>
        <dbReference type="Rhea" id="RHEA:57752"/>
        <dbReference type="Rhea" id="RHEA-COMP:14987"/>
        <dbReference type="Rhea" id="RHEA-COMP:14988"/>
        <dbReference type="ChEBI" id="CHEBI:15377"/>
        <dbReference type="ChEBI" id="CHEBI:15378"/>
        <dbReference type="ChEBI" id="CHEBI:16526"/>
        <dbReference type="ChEBI" id="CHEBI:57287"/>
        <dbReference type="ChEBI" id="CHEBI:57327"/>
        <dbReference type="ChEBI" id="CHEBI:57384"/>
        <dbReference type="ChEBI" id="CHEBI:57783"/>
        <dbReference type="ChEBI" id="CHEBI:58349"/>
        <dbReference type="ChEBI" id="CHEBI:142237"/>
        <dbReference type="ChEBI" id="CHEBI:142238"/>
        <dbReference type="EC" id="2.3.1.292"/>
    </reaction>
</comment>
<dbReference type="GO" id="GO:0006633">
    <property type="term" value="P:fatty acid biosynthetic process"/>
    <property type="evidence" value="ECO:0007669"/>
    <property type="project" value="InterPro"/>
</dbReference>
<keyword evidence="3" id="KW-0596">Phosphopantetheine</keyword>
<dbReference type="Gene3D" id="3.40.50.150">
    <property type="entry name" value="Vaccinia Virus protein VP39"/>
    <property type="match status" value="1"/>
</dbReference>
<comment type="cofactor">
    <cofactor evidence="1">
        <name>NADP(+)</name>
        <dbReference type="ChEBI" id="CHEBI:58349"/>
    </cofactor>
</comment>
<evidence type="ECO:0000256" key="3">
    <source>
        <dbReference type="ARBA" id="ARBA00022450"/>
    </source>
</evidence>
<dbReference type="GO" id="GO:0004312">
    <property type="term" value="F:fatty acid synthase activity"/>
    <property type="evidence" value="ECO:0007669"/>
    <property type="project" value="TreeGrafter"/>
</dbReference>
<dbReference type="PROSITE" id="PS50075">
    <property type="entry name" value="CARRIER"/>
    <property type="match status" value="1"/>
</dbReference>
<dbReference type="Pfam" id="PF22621">
    <property type="entry name" value="CurL-like_PKS_C"/>
    <property type="match status" value="1"/>
</dbReference>
<sequence>MTIDSGYDNHEFNNSEIAIIAVAGRFPGAKDIASFWQNLRDGVESISRFTDEELLNSGVSSDLLNSPNYVKAGSVLSDIELFDANFFAYSAKEAELIDPQQRLFLELAWEAVETAGYDPQTYHGLIGVYGGVGMNRYFLNNLYPHHQLLATIDPIQLGFSNDKDFLPTRAAYKLNLTGPAVNIQTACSTSLVAIHIACQSLLNGECDMALAGGVTLSIPQKIGYLHQEGMILSPDGHCRAFDAQAQGTIAGSGAGIVVLKRLKDAISDRDHICAIIRGSAINNDGAVKVGYTAPSVSGQAAVIAEAQAIAGVDAETISYIEAHGTATPLGDPIEIAALTQAFHQTTDKKGFCAIGSLKTNLGHLDTAAGVAGLIKTVLALQHKMLPPSLHFETPNPKIDFANSPFYVNTTLKEWETNNSPRRAGVSSFGMGGTNAHVILEEAPIQGKSQNTLRECQGRTKFKNKYLLLCLSAKTGSALEKATGNLVAYLKEHPEVNLGDVAYTLNSGRRGFNYRRMLICQDLEDAVKGLESKQVATNYTEITERPVVFMFPGQGSQYVNMGREIYETEAVFKEQVDYCSEFLKPLLGLDLRDIIYPSDDKIDAASKQLEQTGIAQPAIFVIEYALAQLWQSWGVKPQAAIAHSIGEYVAATLAEVFSLEDALSLVTARGQMMQQLPTGAMLSIPLPVDQVQSLLGTELAIAAINVRSQCVVSGSIAAINTLQNQLAAQGIECRRLHTSHAFHSHMMEPILEAFAERVQQVTLNPPKLPYISNLTGTWITVTQATNPEYYAQHLRSPVLFAQGVEKLLATPEQVLLEVGPGHTLSTLVKRNPGKVATQTVLTSIRHPQEKQSDIRVLFNTFGQLWLAGVKVDWLGFYSQDEYYRLPLPTYPFERQRYWIDPPEKTAWGQLPTLPPTSQLWNLLTQAGQKQASVINAELNESTYQENKQWLDSLCTAYINTALRQLGAFNHSQEKYALENFWEQYHISPRYQQLFSRWLQILIEQGQLQQQEGLFTGLVPCSQNYIDEHLAEVRARFAASSLVDLDLVQRCGENLAAIVTGEQEPLEIFNELVYQKENKASYSESPLINYYNSILRSSLEQIVKSLPSSVHLRVLEIGAGTGVSTQALLPLLPPQQTNYTFTDIGSGFLTQAQQKFQEYPFVEYRLLDIDKPPTEQGFEQYSFDVIIATNVLHATQNIDQTLHHVRSLLAPGGFLLVWEITQPKIDFDISWGLLLKPLDDQRRDPGQPFIIKDQWFAALQAQDFVQVAAFPENEAFEHQIIMAQAAVSTAFSSKSGQQETKTKSNISLPIKPDSLQPEKLSTLHSRPNLANSYIAHRDEIEQKIADIWQESLGINQVGIHDDFFELGGDSLIAVQILSRLRNTFAIGLNVASLFASPTIAEIALKIGKSLEPDTNSSAFDREEIAI</sequence>
<dbReference type="GO" id="GO:0031177">
    <property type="term" value="F:phosphopantetheine binding"/>
    <property type="evidence" value="ECO:0007669"/>
    <property type="project" value="InterPro"/>
</dbReference>
<dbReference type="GO" id="GO:0004315">
    <property type="term" value="F:3-oxoacyl-[acyl-carrier-protein] synthase activity"/>
    <property type="evidence" value="ECO:0007669"/>
    <property type="project" value="InterPro"/>
</dbReference>
<dbReference type="InterPro" id="IPR016035">
    <property type="entry name" value="Acyl_Trfase/lysoPLipase"/>
</dbReference>
<dbReference type="InterPro" id="IPR029063">
    <property type="entry name" value="SAM-dependent_MTases_sf"/>
</dbReference>
<reference evidence="25" key="1">
    <citation type="journal article" date="2014" name="Stand. Genomic Sci.">
        <title>Complete genome sequence of Anabaena variabilis ATCC 29413.</title>
        <authorList>
            <person name="Thiel T."/>
            <person name="Pratte B.S."/>
            <person name="Zhong J."/>
            <person name="Goodwin L."/>
            <person name="Copeland A."/>
            <person name="Lucas S."/>
            <person name="Han C."/>
            <person name="Pitluck S."/>
            <person name="Land M.L."/>
            <person name="Kyrpides N.C."/>
            <person name="Woyke T."/>
        </authorList>
    </citation>
    <scope>NUCLEOTIDE SEQUENCE [LARGE SCALE GENOMIC DNA]</scope>
    <source>
        <strain evidence="25">ATCC 29413 / PCC 7937</strain>
    </source>
</reference>
<dbReference type="EMBL" id="CP000117">
    <property type="protein sequence ID" value="ABA21235.1"/>
    <property type="molecule type" value="Genomic_DNA"/>
</dbReference>
<dbReference type="CDD" id="cd02440">
    <property type="entry name" value="AdoMet_MTases"/>
    <property type="match status" value="1"/>
</dbReference>
<dbReference type="Gene3D" id="3.30.70.250">
    <property type="entry name" value="Malonyl-CoA ACP transacylase, ACP-binding"/>
    <property type="match status" value="1"/>
</dbReference>
<dbReference type="SUPFAM" id="SSF52151">
    <property type="entry name" value="FabD/lysophospholipase-like"/>
    <property type="match status" value="1"/>
</dbReference>
<evidence type="ECO:0000256" key="10">
    <source>
        <dbReference type="ARBA" id="ARBA00023268"/>
    </source>
</evidence>
<dbReference type="PANTHER" id="PTHR43775:SF51">
    <property type="entry name" value="INACTIVE PHENOLPHTHIOCEROL SYNTHESIS POLYKETIDE SYNTHASE TYPE I PKS1-RELATED"/>
    <property type="match status" value="1"/>
</dbReference>
<dbReference type="InterPro" id="IPR016036">
    <property type="entry name" value="Malonyl_transacylase_ACP-bd"/>
</dbReference>
<evidence type="ECO:0000259" key="22">
    <source>
        <dbReference type="PROSITE" id="PS50075"/>
    </source>
</evidence>
<dbReference type="InterPro" id="IPR006162">
    <property type="entry name" value="Ppantetheine_attach_site"/>
</dbReference>
<keyword evidence="24" id="KW-0012">Acyltransferase</keyword>
<dbReference type="InterPro" id="IPR020806">
    <property type="entry name" value="PKS_PP-bd"/>
</dbReference>
<dbReference type="PANTHER" id="PTHR43775">
    <property type="entry name" value="FATTY ACID SYNTHASE"/>
    <property type="match status" value="1"/>
</dbReference>
<dbReference type="InterPro" id="IPR016039">
    <property type="entry name" value="Thiolase-like"/>
</dbReference>
<dbReference type="InterPro" id="IPR014043">
    <property type="entry name" value="Acyl_transferase_dom"/>
</dbReference>
<evidence type="ECO:0000256" key="16">
    <source>
        <dbReference type="ARBA" id="ARBA00066974"/>
    </source>
</evidence>
<gene>
    <name evidence="24" type="ordered locus">Ava_1612</name>
</gene>
<dbReference type="InterPro" id="IPR001227">
    <property type="entry name" value="Ac_transferase_dom_sf"/>
</dbReference>
<dbReference type="Pfam" id="PF00550">
    <property type="entry name" value="PP-binding"/>
    <property type="match status" value="1"/>
</dbReference>
<dbReference type="InterPro" id="IPR020841">
    <property type="entry name" value="PKS_Beta-ketoAc_synthase_dom"/>
</dbReference>
<evidence type="ECO:0000256" key="2">
    <source>
        <dbReference type="ARBA" id="ARBA00001957"/>
    </source>
</evidence>
<evidence type="ECO:0000256" key="13">
    <source>
        <dbReference type="ARBA" id="ARBA00052119"/>
    </source>
</evidence>
<evidence type="ECO:0000256" key="5">
    <source>
        <dbReference type="ARBA" id="ARBA00022679"/>
    </source>
</evidence>
<keyword evidence="6" id="KW-0276">Fatty acid metabolism</keyword>
<dbReference type="Gene3D" id="3.40.366.10">
    <property type="entry name" value="Malonyl-Coenzyme A Acyl Carrier Protein, domain 2"/>
    <property type="match status" value="1"/>
</dbReference>
<dbReference type="InterPro" id="IPR036736">
    <property type="entry name" value="ACP-like_sf"/>
</dbReference>
<dbReference type="InterPro" id="IPR050091">
    <property type="entry name" value="PKS_NRPS_Biosynth_Enz"/>
</dbReference>
<dbReference type="Proteomes" id="UP000002533">
    <property type="component" value="Chromosome"/>
</dbReference>
<evidence type="ECO:0000256" key="9">
    <source>
        <dbReference type="ARBA" id="ARBA00023098"/>
    </source>
</evidence>